<feature type="transmembrane region" description="Helical" evidence="1">
    <location>
        <begin position="94"/>
        <end position="114"/>
    </location>
</feature>
<name>A0ABS2W8F5_9GAMM</name>
<proteinExistence type="predicted"/>
<accession>A0ABS2W8F5</accession>
<keyword evidence="3" id="KW-1185">Reference proteome</keyword>
<comment type="caution">
    <text evidence="2">The sequence shown here is derived from an EMBL/GenBank/DDBJ whole genome shotgun (WGS) entry which is preliminary data.</text>
</comment>
<feature type="transmembrane region" description="Helical" evidence="1">
    <location>
        <begin position="27"/>
        <end position="48"/>
    </location>
</feature>
<feature type="transmembrane region" description="Helical" evidence="1">
    <location>
        <begin position="120"/>
        <end position="153"/>
    </location>
</feature>
<keyword evidence="1" id="KW-1133">Transmembrane helix</keyword>
<keyword evidence="1" id="KW-0472">Membrane</keyword>
<dbReference type="RefSeq" id="WP_205213700.1">
    <property type="nucleotide sequence ID" value="NZ_JAFFZP010000016.1"/>
</dbReference>
<dbReference type="Proteomes" id="UP000760472">
    <property type="component" value="Unassembled WGS sequence"/>
</dbReference>
<feature type="transmembrane region" description="Helical" evidence="1">
    <location>
        <begin position="60"/>
        <end position="82"/>
    </location>
</feature>
<sequence length="170" mass="18881">MLKDVYFLNSQGLSDELKSGTFSEIRALKHLIVLSVLGGFTFEFPVVIEFSETEISLWKNLGSLLMMIIAGVITYYGVWLTYQANEKGDGKDFFLRFISLSLPVGFKLALYFLLTGLGLAVISALLITGLGSFCVVVSMLVMFIATTAFYGLFFVQLRNHIARVSGYESQ</sequence>
<keyword evidence="1" id="KW-0812">Transmembrane</keyword>
<evidence type="ECO:0000313" key="3">
    <source>
        <dbReference type="Proteomes" id="UP000760472"/>
    </source>
</evidence>
<evidence type="ECO:0000313" key="2">
    <source>
        <dbReference type="EMBL" id="MBN0988006.1"/>
    </source>
</evidence>
<organism evidence="2 3">
    <name type="scientific">Amphritea pacifica</name>
    <dbReference type="NCBI Taxonomy" id="2811233"/>
    <lineage>
        <taxon>Bacteria</taxon>
        <taxon>Pseudomonadati</taxon>
        <taxon>Pseudomonadota</taxon>
        <taxon>Gammaproteobacteria</taxon>
        <taxon>Oceanospirillales</taxon>
        <taxon>Oceanospirillaceae</taxon>
        <taxon>Amphritea</taxon>
    </lineage>
</organism>
<reference evidence="2 3" key="1">
    <citation type="submission" date="2021-02" db="EMBL/GenBank/DDBJ databases">
        <title>A novel species of genus Amphritea isolated from a fishpond in China.</title>
        <authorList>
            <person name="Lu H."/>
        </authorList>
    </citation>
    <scope>NUCLEOTIDE SEQUENCE [LARGE SCALE GENOMIC DNA]</scope>
    <source>
        <strain evidence="2 3">RP18W</strain>
    </source>
</reference>
<gene>
    <name evidence="2" type="ORF">JW498_11575</name>
</gene>
<dbReference type="EMBL" id="JAFFZP010000016">
    <property type="protein sequence ID" value="MBN0988006.1"/>
    <property type="molecule type" value="Genomic_DNA"/>
</dbReference>
<evidence type="ECO:0000256" key="1">
    <source>
        <dbReference type="SAM" id="Phobius"/>
    </source>
</evidence>
<protein>
    <submittedName>
        <fullName evidence="2">Uncharacterized protein</fullName>
    </submittedName>
</protein>